<dbReference type="EC" id="2.5.1.89" evidence="2"/>
<feature type="binding site" evidence="2">
    <location>
        <position position="32"/>
    </location>
    <ligand>
        <name>substrate</name>
    </ligand>
</feature>
<organism evidence="4 5">
    <name type="scientific">Methanohalarchaeum thermophilum</name>
    <dbReference type="NCBI Taxonomy" id="1903181"/>
    <lineage>
        <taxon>Archaea</taxon>
        <taxon>Methanobacteriati</taxon>
        <taxon>Methanobacteriota</taxon>
        <taxon>Methanonatronarchaeia</taxon>
        <taxon>Methanonatronarchaeales</taxon>
        <taxon>Methanonatronarchaeaceae</taxon>
        <taxon>Candidatus Methanohalarchaeum</taxon>
    </lineage>
</organism>
<dbReference type="SUPFAM" id="SSF64005">
    <property type="entry name" value="Undecaprenyl diphosphate synthase"/>
    <property type="match status" value="1"/>
</dbReference>
<dbReference type="FunCoup" id="A0A1Q6DUL0">
    <property type="interactions" value="148"/>
</dbReference>
<dbReference type="Pfam" id="PF01255">
    <property type="entry name" value="Prenyltransf"/>
    <property type="match status" value="1"/>
</dbReference>
<feature type="binding site" evidence="2">
    <location>
        <begin position="196"/>
        <end position="198"/>
    </location>
    <ligand>
        <name>substrate</name>
    </ligand>
</feature>
<feature type="binding site" evidence="2">
    <location>
        <position position="15"/>
    </location>
    <ligand>
        <name>Mg(2+)</name>
        <dbReference type="ChEBI" id="CHEBI:18420"/>
    </ligand>
</feature>
<comment type="catalytic activity">
    <reaction evidence="2">
        <text>geranylgeranyl diphosphate + 7 isopentenyl diphosphate = tri-trans,hepta-cis-undecaprenyl diphosphate + 7 diphosphate</text>
        <dbReference type="Rhea" id="RHEA:27622"/>
        <dbReference type="ChEBI" id="CHEBI:33019"/>
        <dbReference type="ChEBI" id="CHEBI:57533"/>
        <dbReference type="ChEBI" id="CHEBI:60388"/>
        <dbReference type="ChEBI" id="CHEBI:128769"/>
        <dbReference type="EC" id="2.5.1.89"/>
    </reaction>
</comment>
<name>A0A1Q6DUL0_METT1</name>
<dbReference type="HAMAP" id="MF_01139">
    <property type="entry name" value="ISPT"/>
    <property type="match status" value="1"/>
</dbReference>
<evidence type="ECO:0000313" key="5">
    <source>
        <dbReference type="Proteomes" id="UP000185744"/>
    </source>
</evidence>
<comment type="caution">
    <text evidence="2">Lacks conserved residue(s) required for the propagation of feature annotation.</text>
</comment>
<gene>
    <name evidence="2" type="primary">uppS</name>
    <name evidence="4" type="ORF">BTN85_0513</name>
</gene>
<keyword evidence="3" id="KW-0175">Coiled coil</keyword>
<sequence length="241" mass="28094">MEEIGSPNHVAIIQDGNRRYAYEKNESAYRGHQAGVSATERILDHCKDLGVNYLTVYAFSTENFSRDEEELEDLFDLFEEKFEEIAEDERIHENEIRVRMIGEPDLMPEKVIKKVEKAERSTEGYSNFYFNIALGYGGKKELVDTMKLLEEKIKDGSLEIEDIDKDVISGSLYPHHLDEEKLPQVDLLIRTGGEKRFSNFLLWQASGEECVTYFTDEYWPEFDEESFNKAIEKYKLTLEKS</sequence>
<feature type="coiled-coil region" evidence="3">
    <location>
        <begin position="139"/>
        <end position="166"/>
    </location>
</feature>
<dbReference type="PANTHER" id="PTHR10291">
    <property type="entry name" value="DEHYDRODOLICHYL DIPHOSPHATE SYNTHASE FAMILY MEMBER"/>
    <property type="match status" value="1"/>
</dbReference>
<keyword evidence="5" id="KW-1185">Reference proteome</keyword>
<keyword evidence="2" id="KW-0460">Magnesium</keyword>
<feature type="binding site" evidence="2">
    <location>
        <begin position="16"/>
        <end position="19"/>
    </location>
    <ligand>
        <name>substrate</name>
    </ligand>
</feature>
<dbReference type="EMBL" id="MSDW01000001">
    <property type="protein sequence ID" value="OKY78035.1"/>
    <property type="molecule type" value="Genomic_DNA"/>
</dbReference>
<feature type="active site" description="Proton acceptor" evidence="2">
    <location>
        <position position="63"/>
    </location>
</feature>
<dbReference type="PANTHER" id="PTHR10291:SF43">
    <property type="entry name" value="DEHYDRODOLICHYL DIPHOSPHATE SYNTHASE COMPLEX SUBUNIT DHDDS"/>
    <property type="match status" value="1"/>
</dbReference>
<comment type="cofactor">
    <cofactor evidence="2">
        <name>Mg(2+)</name>
        <dbReference type="ChEBI" id="CHEBI:18420"/>
    </cofactor>
    <text evidence="2">Binds 2 magnesium ions per subunit.</text>
</comment>
<dbReference type="GO" id="GO:0016094">
    <property type="term" value="P:polyprenol biosynthetic process"/>
    <property type="evidence" value="ECO:0007669"/>
    <property type="project" value="TreeGrafter"/>
</dbReference>
<keyword evidence="1 2" id="KW-0808">Transferase</keyword>
<comment type="function">
    <text evidence="2">Catalyzes the sequential condensation of isopentenyl diphosphate (IPP) with geranylgeranyl diphosphate (GGPP) to yield (2Z,6Z,10Z,14Z,18Z,22Z,26Z,30E,34E,38E)-undecaprenyl diphosphate (tritrans,heptacis-UPP). It is probably the precursor of glycosyl carrier lipids.</text>
</comment>
<dbReference type="CDD" id="cd00475">
    <property type="entry name" value="Cis_IPPS"/>
    <property type="match status" value="1"/>
</dbReference>
<proteinExistence type="inferred from homology"/>
<dbReference type="InterPro" id="IPR036424">
    <property type="entry name" value="UPP_synth-like_sf"/>
</dbReference>
<dbReference type="NCBIfam" id="TIGR00055">
    <property type="entry name" value="uppS"/>
    <property type="match status" value="1"/>
</dbReference>
<evidence type="ECO:0000313" key="4">
    <source>
        <dbReference type="EMBL" id="OKY78035.1"/>
    </source>
</evidence>
<dbReference type="STRING" id="1903181.BTN85_0513"/>
<dbReference type="GO" id="GO:0000287">
    <property type="term" value="F:magnesium ion binding"/>
    <property type="evidence" value="ECO:0007669"/>
    <property type="project" value="UniProtKB-UniRule"/>
</dbReference>
<evidence type="ECO:0000256" key="2">
    <source>
        <dbReference type="HAMAP-Rule" id="MF_01139"/>
    </source>
</evidence>
<comment type="caution">
    <text evidence="4">The sequence shown here is derived from an EMBL/GenBank/DDBJ whole genome shotgun (WGS) entry which is preliminary data.</text>
</comment>
<evidence type="ECO:0000256" key="3">
    <source>
        <dbReference type="SAM" id="Coils"/>
    </source>
</evidence>
<reference evidence="4" key="1">
    <citation type="submission" date="2016-12" db="EMBL/GenBank/DDBJ databases">
        <title>Discovery of methanogenic haloarchaea.</title>
        <authorList>
            <person name="Sorokin D.Y."/>
            <person name="Makarova K.S."/>
            <person name="Abbas B."/>
            <person name="Ferrer M."/>
            <person name="Golyshin P.N."/>
        </authorList>
    </citation>
    <scope>NUCLEOTIDE SEQUENCE [LARGE SCALE GENOMIC DNA]</scope>
    <source>
        <strain evidence="4">HMET1</strain>
    </source>
</reference>
<feature type="binding site" evidence="2">
    <location>
        <position position="209"/>
    </location>
    <ligand>
        <name>Mg(2+)</name>
        <dbReference type="ChEBI" id="CHEBI:18420"/>
    </ligand>
</feature>
<dbReference type="GO" id="GO:0045547">
    <property type="term" value="F:ditrans,polycis-polyprenyl diphosphate synthase [(2E,6E)-farnesyl diphosphate specific] activity"/>
    <property type="evidence" value="ECO:0007669"/>
    <property type="project" value="TreeGrafter"/>
</dbReference>
<comment type="similarity">
    <text evidence="2">Belongs to the UPP synthase family.</text>
</comment>
<feature type="binding site" evidence="2">
    <location>
        <position position="190"/>
    </location>
    <ligand>
        <name>substrate</name>
    </ligand>
</feature>
<feature type="active site" evidence="2">
    <location>
        <position position="15"/>
    </location>
</feature>
<dbReference type="Gene3D" id="3.40.1180.10">
    <property type="entry name" value="Decaprenyl diphosphate synthase-like"/>
    <property type="match status" value="1"/>
</dbReference>
<dbReference type="InParanoid" id="A0A1Q6DUL0"/>
<dbReference type="InterPro" id="IPR001441">
    <property type="entry name" value="UPP_synth-like"/>
</dbReference>
<feature type="binding site" evidence="2">
    <location>
        <position position="64"/>
    </location>
    <ligand>
        <name>substrate</name>
    </ligand>
</feature>
<feature type="binding site" evidence="2">
    <location>
        <position position="66"/>
    </location>
    <ligand>
        <name>substrate</name>
    </ligand>
</feature>
<evidence type="ECO:0000256" key="1">
    <source>
        <dbReference type="ARBA" id="ARBA00022679"/>
    </source>
</evidence>
<keyword evidence="2" id="KW-0479">Metal-binding</keyword>
<accession>A0A1Q6DUL0</accession>
<comment type="subunit">
    <text evidence="2">Homodimer.</text>
</comment>
<dbReference type="AlphaFoldDB" id="A0A1Q6DUL0"/>
<feature type="binding site" evidence="2">
    <location>
        <begin position="60"/>
        <end position="62"/>
    </location>
    <ligand>
        <name>substrate</name>
    </ligand>
</feature>
<dbReference type="InterPro" id="IPR018520">
    <property type="entry name" value="UPP_synth-like_CS"/>
</dbReference>
<protein>
    <recommendedName>
        <fullName evidence="2">Tritrans,polycis-undecaprenyl-diphosphate synthase (geranylgeranyl-diphosphate specific)</fullName>
        <ecNumber evidence="2">2.5.1.89</ecNumber>
    </recommendedName>
    <alternativeName>
        <fullName evidence="2">Undecaprenyl diphosphate synthase</fullName>
        <shortName evidence="2">UDS</shortName>
    </alternativeName>
    <alternativeName>
        <fullName evidence="2">Undecaprenyl pyrophosphate synthase</fullName>
        <shortName evidence="2">UPP synthase</shortName>
    </alternativeName>
</protein>
<dbReference type="Proteomes" id="UP000185744">
    <property type="component" value="Unassembled WGS sequence"/>
</dbReference>
<dbReference type="PROSITE" id="PS01066">
    <property type="entry name" value="UPP_SYNTHASE"/>
    <property type="match status" value="1"/>
</dbReference>